<dbReference type="HOGENOM" id="CLU_041900_10_1_7"/>
<evidence type="ECO:0000313" key="2">
    <source>
        <dbReference type="EMBL" id="ETW94027.1"/>
    </source>
</evidence>
<dbReference type="Pfam" id="PF01610">
    <property type="entry name" value="DDE_Tnp_ISL3"/>
    <property type="match status" value="1"/>
</dbReference>
<proteinExistence type="predicted"/>
<name>W4L7K6_9BACT</name>
<organism evidence="2 3">
    <name type="scientific">Candidatus Entotheonella gemina</name>
    <dbReference type="NCBI Taxonomy" id="1429439"/>
    <lineage>
        <taxon>Bacteria</taxon>
        <taxon>Pseudomonadati</taxon>
        <taxon>Nitrospinota/Tectimicrobiota group</taxon>
        <taxon>Candidatus Tectimicrobiota</taxon>
        <taxon>Candidatus Entotheonellia</taxon>
        <taxon>Candidatus Entotheonellales</taxon>
        <taxon>Candidatus Entotheonellaceae</taxon>
        <taxon>Candidatus Entotheonella</taxon>
    </lineage>
</organism>
<feature type="domain" description="Transposase IS204/IS1001/IS1096/IS1165 DDE" evidence="1">
    <location>
        <begin position="1"/>
        <end position="190"/>
    </location>
</feature>
<dbReference type="PANTHER" id="PTHR33498">
    <property type="entry name" value="TRANSPOSASE FOR INSERTION SEQUENCE ELEMENT IS1557"/>
    <property type="match status" value="1"/>
</dbReference>
<dbReference type="InterPro" id="IPR002560">
    <property type="entry name" value="Transposase_DDE"/>
</dbReference>
<dbReference type="PATRIC" id="fig|1429439.4.peg.8291"/>
<dbReference type="EMBL" id="AZHX01002536">
    <property type="protein sequence ID" value="ETW94027.1"/>
    <property type="molecule type" value="Genomic_DNA"/>
</dbReference>
<sequence length="205" mass="24473">MWEGYINAIDEFINENDDVNASPVVDRFHVAQNYRDDFDDLRKKELRRLKKELPPETYDQDCKGMLWILRKNHSALNPEERQELRRLFAHSPALHQAYTFREELTAIFNQELSVAQAEHRLEAWIRKVERSSLDNFDGFIKTLRNHWQSIVNYFDQRINSGFVEGLNNKIKVITRRCYGIRNVSSLFQRIWLDLHGKERFSLSTT</sequence>
<evidence type="ECO:0000259" key="1">
    <source>
        <dbReference type="Pfam" id="PF01610"/>
    </source>
</evidence>
<accession>W4L7K6</accession>
<dbReference type="Proteomes" id="UP000019140">
    <property type="component" value="Unassembled WGS sequence"/>
</dbReference>
<evidence type="ECO:0000313" key="3">
    <source>
        <dbReference type="Proteomes" id="UP000019140"/>
    </source>
</evidence>
<dbReference type="AlphaFoldDB" id="W4L7K6"/>
<keyword evidence="3" id="KW-1185">Reference proteome</keyword>
<dbReference type="InterPro" id="IPR047951">
    <property type="entry name" value="Transpos_ISL3"/>
</dbReference>
<gene>
    <name evidence="2" type="ORF">ETSY2_50430</name>
</gene>
<protein>
    <recommendedName>
        <fullName evidence="1">Transposase IS204/IS1001/IS1096/IS1165 DDE domain-containing protein</fullName>
    </recommendedName>
</protein>
<reference evidence="2 3" key="1">
    <citation type="journal article" date="2014" name="Nature">
        <title>An environmental bacterial taxon with a large and distinct metabolic repertoire.</title>
        <authorList>
            <person name="Wilson M.C."/>
            <person name="Mori T."/>
            <person name="Ruckert C."/>
            <person name="Uria A.R."/>
            <person name="Helf M.J."/>
            <person name="Takada K."/>
            <person name="Gernert C."/>
            <person name="Steffens U.A."/>
            <person name="Heycke N."/>
            <person name="Schmitt S."/>
            <person name="Rinke C."/>
            <person name="Helfrich E.J."/>
            <person name="Brachmann A.O."/>
            <person name="Gurgui C."/>
            <person name="Wakimoto T."/>
            <person name="Kracht M."/>
            <person name="Crusemann M."/>
            <person name="Hentschel U."/>
            <person name="Abe I."/>
            <person name="Matsunaga S."/>
            <person name="Kalinowski J."/>
            <person name="Takeyama H."/>
            <person name="Piel J."/>
        </authorList>
    </citation>
    <scope>NUCLEOTIDE SEQUENCE [LARGE SCALE GENOMIC DNA]</scope>
    <source>
        <strain evidence="3">TSY2</strain>
    </source>
</reference>
<dbReference type="PANTHER" id="PTHR33498:SF1">
    <property type="entry name" value="TRANSPOSASE FOR INSERTION SEQUENCE ELEMENT IS1557"/>
    <property type="match status" value="1"/>
</dbReference>
<comment type="caution">
    <text evidence="2">The sequence shown here is derived from an EMBL/GenBank/DDBJ whole genome shotgun (WGS) entry which is preliminary data.</text>
</comment>